<dbReference type="GO" id="GO:0032981">
    <property type="term" value="P:mitochondrial respiratory chain complex I assembly"/>
    <property type="evidence" value="ECO:0007669"/>
    <property type="project" value="TreeGrafter"/>
</dbReference>
<comment type="catalytic activity">
    <reaction evidence="6 7">
        <text>L-arginyl-[protein] + 2 S-adenosyl-L-methionine = N(omega),N(omega)'-dimethyl-L-arginyl-[protein] + 2 S-adenosyl-L-homocysteine + 2 H(+)</text>
        <dbReference type="Rhea" id="RHEA:48108"/>
        <dbReference type="Rhea" id="RHEA-COMP:10532"/>
        <dbReference type="Rhea" id="RHEA-COMP:11992"/>
        <dbReference type="ChEBI" id="CHEBI:15378"/>
        <dbReference type="ChEBI" id="CHEBI:29965"/>
        <dbReference type="ChEBI" id="CHEBI:57856"/>
        <dbReference type="ChEBI" id="CHEBI:59789"/>
        <dbReference type="ChEBI" id="CHEBI:88221"/>
        <dbReference type="EC" id="2.1.1.320"/>
    </reaction>
</comment>
<evidence type="ECO:0000256" key="4">
    <source>
        <dbReference type="ARBA" id="ARBA00022679"/>
    </source>
</evidence>
<keyword evidence="3 7" id="KW-0489">Methyltransferase</keyword>
<dbReference type="GO" id="GO:0032259">
    <property type="term" value="P:methylation"/>
    <property type="evidence" value="ECO:0007669"/>
    <property type="project" value="UniProtKB-KW"/>
</dbReference>
<dbReference type="InterPro" id="IPR029063">
    <property type="entry name" value="SAM-dependent_MTases_sf"/>
</dbReference>
<keyword evidence="4 7" id="KW-0808">Transferase</keyword>
<dbReference type="PANTHER" id="PTHR12049:SF7">
    <property type="entry name" value="PROTEIN ARGININE METHYLTRANSFERASE NDUFAF7, MITOCHONDRIAL"/>
    <property type="match status" value="1"/>
</dbReference>
<dbReference type="InterPro" id="IPR003788">
    <property type="entry name" value="NDUFAF7"/>
</dbReference>
<dbReference type="Gene3D" id="3.40.50.12710">
    <property type="match status" value="1"/>
</dbReference>
<accession>A0A8H7BLP7</accession>
<keyword evidence="8" id="KW-0830">Ubiquinone</keyword>
<protein>
    <recommendedName>
        <fullName evidence="7">Protein arginine methyltransferase NDUFAF7</fullName>
        <ecNumber evidence="7">2.1.1.320</ecNumber>
    </recommendedName>
</protein>
<dbReference type="AlphaFoldDB" id="A0A8H7BLP7"/>
<comment type="subcellular location">
    <subcellularLocation>
        <location evidence="1 7">Mitochondrion</location>
    </subcellularLocation>
</comment>
<dbReference type="SUPFAM" id="SSF53335">
    <property type="entry name" value="S-adenosyl-L-methionine-dependent methyltransferases"/>
    <property type="match status" value="1"/>
</dbReference>
<dbReference type="Pfam" id="PF02636">
    <property type="entry name" value="Methyltransf_28"/>
    <property type="match status" value="1"/>
</dbReference>
<evidence type="ECO:0000256" key="1">
    <source>
        <dbReference type="ARBA" id="ARBA00004173"/>
    </source>
</evidence>
<evidence type="ECO:0000256" key="6">
    <source>
        <dbReference type="ARBA" id="ARBA00048612"/>
    </source>
</evidence>
<organism evidence="8 9">
    <name type="scientific">Apophysomyces ossiformis</name>
    <dbReference type="NCBI Taxonomy" id="679940"/>
    <lineage>
        <taxon>Eukaryota</taxon>
        <taxon>Fungi</taxon>
        <taxon>Fungi incertae sedis</taxon>
        <taxon>Mucoromycota</taxon>
        <taxon>Mucoromycotina</taxon>
        <taxon>Mucoromycetes</taxon>
        <taxon>Mucorales</taxon>
        <taxon>Mucorineae</taxon>
        <taxon>Mucoraceae</taxon>
        <taxon>Apophysomyces</taxon>
    </lineage>
</organism>
<evidence type="ECO:0000256" key="7">
    <source>
        <dbReference type="RuleBase" id="RU364114"/>
    </source>
</evidence>
<evidence type="ECO:0000313" key="8">
    <source>
        <dbReference type="EMBL" id="KAF7725491.1"/>
    </source>
</evidence>
<proteinExistence type="inferred from homology"/>
<comment type="caution">
    <text evidence="8">The sequence shown here is derived from an EMBL/GenBank/DDBJ whole genome shotgun (WGS) entry which is preliminary data.</text>
</comment>
<comment type="similarity">
    <text evidence="2 7">Belongs to the NDUFAF7 family.</text>
</comment>
<name>A0A8H7BLP7_9FUNG</name>
<dbReference type="GO" id="GO:0005739">
    <property type="term" value="C:mitochondrion"/>
    <property type="evidence" value="ECO:0007669"/>
    <property type="project" value="UniProtKB-SubCell"/>
</dbReference>
<keyword evidence="9" id="KW-1185">Reference proteome</keyword>
<comment type="function">
    <text evidence="7">Arginine methyltransferase involved in the assembly or stability of mitochondrial NADH:ubiquinone oxidoreductase complex (complex I).</text>
</comment>
<keyword evidence="5 7" id="KW-0496">Mitochondrion</keyword>
<dbReference type="EMBL" id="JABAYA010000096">
    <property type="protein sequence ID" value="KAF7725491.1"/>
    <property type="molecule type" value="Genomic_DNA"/>
</dbReference>
<reference evidence="8" key="1">
    <citation type="submission" date="2020-01" db="EMBL/GenBank/DDBJ databases">
        <title>Genome Sequencing of Three Apophysomyces-Like Fungal Strains Confirms a Novel Fungal Genus in the Mucoromycota with divergent Burkholderia-like Endosymbiotic Bacteria.</title>
        <authorList>
            <person name="Stajich J.E."/>
            <person name="Macias A.M."/>
            <person name="Carter-House D."/>
            <person name="Lovett B."/>
            <person name="Kasson L.R."/>
            <person name="Berry K."/>
            <person name="Grigoriev I."/>
            <person name="Chang Y."/>
            <person name="Spatafora J."/>
            <person name="Kasson M.T."/>
        </authorList>
    </citation>
    <scope>NUCLEOTIDE SEQUENCE</scope>
    <source>
        <strain evidence="8">NRRL A-21654</strain>
    </source>
</reference>
<sequence length="385" mass="43262">MAHYMRQVLVNPLSGYYMHGDVFGREGDFVTSPEISQMFGELAGIWYLTEWMRLGKPSKTQIVEFGPGRGTLMSDMLRALSRFPYFYETITGVHLLEASPGLRKMQRAALVEGSQDSDVERFKGDEDNPPVETIRRADGITISWHDGIEFVPRNSVLEQWSFIMAHEFFDAMPIHAFEKTEEGWREMLVDMDDTNETEYNFRIVRSPAPTTASKAFLDQYNLFSDRKPGDRVEISPDSWDFMAKMAKLLDSHGGAGLIVDYGQDYAQGDTLRAIRKHRIIHPMSDPGSADLSADVDFAILKQVIAKGTSVISYGPVTQSYFLQSLGIQARLEMLLKNAKSQESRANLVKGFQRLLDPAEMGRVYKVLAFAKGSQKSADPVGFAVA</sequence>
<dbReference type="PANTHER" id="PTHR12049">
    <property type="entry name" value="PROTEIN ARGININE METHYLTRANSFERASE NDUFAF7, MITOCHONDRIAL"/>
    <property type="match status" value="1"/>
</dbReference>
<evidence type="ECO:0000313" key="9">
    <source>
        <dbReference type="Proteomes" id="UP000605846"/>
    </source>
</evidence>
<dbReference type="EC" id="2.1.1.320" evidence="7"/>
<dbReference type="OrthoDB" id="5595109at2759"/>
<evidence type="ECO:0000256" key="5">
    <source>
        <dbReference type="ARBA" id="ARBA00023128"/>
    </source>
</evidence>
<gene>
    <name evidence="8" type="primary">NDUFAF7</name>
    <name evidence="8" type="ORF">EC973_009591</name>
</gene>
<evidence type="ECO:0000256" key="3">
    <source>
        <dbReference type="ARBA" id="ARBA00022603"/>
    </source>
</evidence>
<evidence type="ECO:0000256" key="2">
    <source>
        <dbReference type="ARBA" id="ARBA00005891"/>
    </source>
</evidence>
<dbReference type="Proteomes" id="UP000605846">
    <property type="component" value="Unassembled WGS sequence"/>
</dbReference>
<dbReference type="GO" id="GO:0035243">
    <property type="term" value="F:protein-arginine omega-N symmetric methyltransferase activity"/>
    <property type="evidence" value="ECO:0007669"/>
    <property type="project" value="UniProtKB-EC"/>
</dbReference>
<dbReference type="InterPro" id="IPR038375">
    <property type="entry name" value="NDUFAF7_sf"/>
</dbReference>